<proteinExistence type="predicted"/>
<evidence type="ECO:0000313" key="2">
    <source>
        <dbReference type="EMBL" id="OIS94267.1"/>
    </source>
</evidence>
<dbReference type="InterPro" id="IPR037883">
    <property type="entry name" value="Knr4/Smi1-like_sf"/>
</dbReference>
<sequence>MNRFISPVGEGWEAGESIASAISSWEQSAGYALPSDYRAFLVNFNGGRPYPNMFRHTSLIPEEGSPNPTEHFVDPFYSWDRTVEWSHELEDRLPDGCLSIGADPGLLEIVLSLRPEDFGAVYSWVRNWASWGSAENNYLCPQASSFGAFVAALFDDDEQNGHNYWHTPRRESLKRTLNIQI</sequence>
<protein>
    <recommendedName>
        <fullName evidence="1">Knr4/Smi1-like domain-containing protein</fullName>
    </recommendedName>
</protein>
<keyword evidence="3" id="KW-1185">Reference proteome</keyword>
<dbReference type="AlphaFoldDB" id="A0A1J6HPJ7"/>
<dbReference type="EMBL" id="MOEC01000005">
    <property type="protein sequence ID" value="OIS94267.1"/>
    <property type="molecule type" value="Genomic_DNA"/>
</dbReference>
<dbReference type="Pfam" id="PF09346">
    <property type="entry name" value="SMI1_KNR4"/>
    <property type="match status" value="1"/>
</dbReference>
<comment type="caution">
    <text evidence="2">The sequence shown here is derived from an EMBL/GenBank/DDBJ whole genome shotgun (WGS) entry which is preliminary data.</text>
</comment>
<evidence type="ECO:0000259" key="1">
    <source>
        <dbReference type="Pfam" id="PF09346"/>
    </source>
</evidence>
<dbReference type="Proteomes" id="UP000182985">
    <property type="component" value="Unassembled WGS sequence"/>
</dbReference>
<feature type="domain" description="Knr4/Smi1-like" evidence="1">
    <location>
        <begin position="21"/>
        <end position="151"/>
    </location>
</feature>
<dbReference type="SUPFAM" id="SSF160631">
    <property type="entry name" value="SMI1/KNR4-like"/>
    <property type="match status" value="1"/>
</dbReference>
<accession>A0A1J6HPJ7</accession>
<gene>
    <name evidence="2" type="ORF">BLA27_07090</name>
</gene>
<organism evidence="2 3">
    <name type="scientific">Brucella cytisi</name>
    <dbReference type="NCBI Taxonomy" id="407152"/>
    <lineage>
        <taxon>Bacteria</taxon>
        <taxon>Pseudomonadati</taxon>
        <taxon>Pseudomonadota</taxon>
        <taxon>Alphaproteobacteria</taxon>
        <taxon>Hyphomicrobiales</taxon>
        <taxon>Brucellaceae</taxon>
        <taxon>Brucella/Ochrobactrum group</taxon>
        <taxon>Brucella</taxon>
    </lineage>
</organism>
<dbReference type="RefSeq" id="WP_071631084.1">
    <property type="nucleotide sequence ID" value="NZ_MOEC01000005.1"/>
</dbReference>
<reference evidence="2 3" key="1">
    <citation type="submission" date="2016-10" db="EMBL/GenBank/DDBJ databases">
        <title>The Draft Genome Sequence of the Potato Rhizosphere Bacteria Ochrobactrum sp. IPA7.2.</title>
        <authorList>
            <person name="Gogoleva N.E."/>
            <person name="Khlopko Y.A."/>
            <person name="Burygin G.L."/>
            <person name="Plotnikov A.O."/>
        </authorList>
    </citation>
    <scope>NUCLEOTIDE SEQUENCE [LARGE SCALE GENOMIC DNA]</scope>
    <source>
        <strain evidence="2 3">IPA7.2</strain>
    </source>
</reference>
<dbReference type="Gene3D" id="3.40.1580.10">
    <property type="entry name" value="SMI1/KNR4-like"/>
    <property type="match status" value="1"/>
</dbReference>
<dbReference type="InterPro" id="IPR018958">
    <property type="entry name" value="Knr4/Smi1-like_dom"/>
</dbReference>
<evidence type="ECO:0000313" key="3">
    <source>
        <dbReference type="Proteomes" id="UP000182985"/>
    </source>
</evidence>
<name>A0A1J6HPJ7_9HYPH</name>